<feature type="coiled-coil region" evidence="1">
    <location>
        <begin position="75"/>
        <end position="102"/>
    </location>
</feature>
<reference evidence="2 3" key="1">
    <citation type="submission" date="2017-10" db="EMBL/GenBank/DDBJ databases">
        <title>The draft genome sequence of Lewinella nigricans NBRC 102662.</title>
        <authorList>
            <person name="Wang K."/>
        </authorList>
    </citation>
    <scope>NUCLEOTIDE SEQUENCE [LARGE SCALE GENOMIC DNA]</scope>
    <source>
        <strain evidence="2 3">NBRC 102662</strain>
    </source>
</reference>
<comment type="caution">
    <text evidence="2">The sequence shown here is derived from an EMBL/GenBank/DDBJ whole genome shotgun (WGS) entry which is preliminary data.</text>
</comment>
<dbReference type="AlphaFoldDB" id="A0A2D0N6U0"/>
<dbReference type="NCBIfam" id="TIGR02436">
    <property type="entry name" value="four helix bundle protein"/>
    <property type="match status" value="1"/>
</dbReference>
<dbReference type="PANTHER" id="PTHR38471">
    <property type="entry name" value="FOUR HELIX BUNDLE PROTEIN"/>
    <property type="match status" value="1"/>
</dbReference>
<evidence type="ECO:0000313" key="3">
    <source>
        <dbReference type="Proteomes" id="UP000223913"/>
    </source>
</evidence>
<dbReference type="EMBL" id="PDUD01000027">
    <property type="protein sequence ID" value="PHN04100.1"/>
    <property type="molecule type" value="Genomic_DNA"/>
</dbReference>
<sequence length="123" mass="14739">MPKSYRELEIYQLSFDLFVKTHRISHRLPKYELYELGSQLRRAADSVNSNIVEGYGRSCYKKDFLRFLIYSHASNDETINHLEKLKALYPELQEELSILLKQYQLLGTKINRFITYVTKNWRT</sequence>
<gene>
    <name evidence="2" type="ORF">CRP01_23165</name>
</gene>
<dbReference type="InterPro" id="IPR036583">
    <property type="entry name" value="23S_rRNA_IVS_sf"/>
</dbReference>
<evidence type="ECO:0000313" key="2">
    <source>
        <dbReference type="EMBL" id="PHN04100.1"/>
    </source>
</evidence>
<dbReference type="SUPFAM" id="SSF158446">
    <property type="entry name" value="IVS-encoded protein-like"/>
    <property type="match status" value="1"/>
</dbReference>
<organism evidence="2 3">
    <name type="scientific">Flavilitoribacter nigricans (strain ATCC 23147 / DSM 23189 / NBRC 102662 / NCIMB 1420 / SS-2)</name>
    <name type="common">Lewinella nigricans</name>
    <dbReference type="NCBI Taxonomy" id="1122177"/>
    <lineage>
        <taxon>Bacteria</taxon>
        <taxon>Pseudomonadati</taxon>
        <taxon>Bacteroidota</taxon>
        <taxon>Saprospiria</taxon>
        <taxon>Saprospirales</taxon>
        <taxon>Lewinellaceae</taxon>
        <taxon>Flavilitoribacter</taxon>
    </lineage>
</organism>
<protein>
    <submittedName>
        <fullName evidence="2">Four helix bundle protein</fullName>
    </submittedName>
</protein>
<dbReference type="Gene3D" id="1.20.1440.60">
    <property type="entry name" value="23S rRNA-intervening sequence"/>
    <property type="match status" value="1"/>
</dbReference>
<dbReference type="InterPro" id="IPR012657">
    <property type="entry name" value="23S_rRNA-intervening_sequence"/>
</dbReference>
<dbReference type="OrthoDB" id="9811959at2"/>
<dbReference type="Pfam" id="PF05635">
    <property type="entry name" value="23S_rRNA_IVP"/>
    <property type="match status" value="1"/>
</dbReference>
<keyword evidence="3" id="KW-1185">Reference proteome</keyword>
<accession>A0A2D0N6U0</accession>
<evidence type="ECO:0000256" key="1">
    <source>
        <dbReference type="SAM" id="Coils"/>
    </source>
</evidence>
<dbReference type="Proteomes" id="UP000223913">
    <property type="component" value="Unassembled WGS sequence"/>
</dbReference>
<proteinExistence type="predicted"/>
<dbReference type="PANTHER" id="PTHR38471:SF2">
    <property type="entry name" value="FOUR HELIX BUNDLE PROTEIN"/>
    <property type="match status" value="1"/>
</dbReference>
<keyword evidence="1" id="KW-0175">Coiled coil</keyword>
<dbReference type="CDD" id="cd16377">
    <property type="entry name" value="23S_rRNA_IVP_like"/>
    <property type="match status" value="1"/>
</dbReference>
<name>A0A2D0N6U0_FLAN2</name>
<dbReference type="RefSeq" id="WP_099152486.1">
    <property type="nucleotide sequence ID" value="NZ_PDUD01000027.1"/>
</dbReference>